<proteinExistence type="predicted"/>
<feature type="region of interest" description="Disordered" evidence="1">
    <location>
        <begin position="1"/>
        <end position="105"/>
    </location>
</feature>
<feature type="compositionally biased region" description="Low complexity" evidence="1">
    <location>
        <begin position="16"/>
        <end position="39"/>
    </location>
</feature>
<comment type="caution">
    <text evidence="3">The sequence shown here is derived from an EMBL/GenBank/DDBJ whole genome shotgun (WGS) entry which is preliminary data.</text>
</comment>
<dbReference type="PATRIC" id="fig|518634.7.peg.1562"/>
<organism evidence="3 4">
    <name type="scientific">Bifidobacterium breve DSM 20213 = JCM 1192</name>
    <dbReference type="NCBI Taxonomy" id="518634"/>
    <lineage>
        <taxon>Bacteria</taxon>
        <taxon>Bacillati</taxon>
        <taxon>Actinomycetota</taxon>
        <taxon>Actinomycetes</taxon>
        <taxon>Bifidobacteriales</taxon>
        <taxon>Bifidobacteriaceae</taxon>
        <taxon>Bifidobacterium</taxon>
    </lineage>
</organism>
<accession>D4BR64</accession>
<dbReference type="PANTHER" id="PTHR34989:SF1">
    <property type="entry name" value="PROTEIN HDED"/>
    <property type="match status" value="1"/>
</dbReference>
<dbReference type="Pfam" id="PF03729">
    <property type="entry name" value="DUF308"/>
    <property type="match status" value="2"/>
</dbReference>
<gene>
    <name evidence="3" type="ORF">BIFBRE_04598</name>
</gene>
<evidence type="ECO:0000256" key="1">
    <source>
        <dbReference type="SAM" id="MobiDB-lite"/>
    </source>
</evidence>
<feature type="transmembrane region" description="Helical" evidence="2">
    <location>
        <begin position="162"/>
        <end position="184"/>
    </location>
</feature>
<dbReference type="STRING" id="1685.RY69_365"/>
<protein>
    <recommendedName>
        <fullName evidence="5">HdeD family acid-resistance protein</fullName>
    </recommendedName>
</protein>
<dbReference type="AlphaFoldDB" id="D4BR64"/>
<evidence type="ECO:0008006" key="5">
    <source>
        <dbReference type="Google" id="ProtNLM"/>
    </source>
</evidence>
<evidence type="ECO:0000313" key="4">
    <source>
        <dbReference type="Proteomes" id="UP000003191"/>
    </source>
</evidence>
<dbReference type="InterPro" id="IPR005325">
    <property type="entry name" value="DUF308_memb"/>
</dbReference>
<evidence type="ECO:0000256" key="2">
    <source>
        <dbReference type="SAM" id="Phobius"/>
    </source>
</evidence>
<feature type="compositionally biased region" description="Low complexity" evidence="1">
    <location>
        <begin position="46"/>
        <end position="57"/>
    </location>
</feature>
<reference evidence="3 4" key="1">
    <citation type="submission" date="2010-02" db="EMBL/GenBank/DDBJ databases">
        <authorList>
            <person name="Weinstock G."/>
            <person name="Sodergren E."/>
            <person name="Clifton S."/>
            <person name="Fulton L."/>
            <person name="Fulton B."/>
            <person name="Courtney L."/>
            <person name="Fronick C."/>
            <person name="Harrison M."/>
            <person name="Strong C."/>
            <person name="Farmer C."/>
            <person name="Delahaunty K."/>
            <person name="Markovic C."/>
            <person name="Hall O."/>
            <person name="Minx P."/>
            <person name="Tomlinson C."/>
            <person name="Mitreva M."/>
            <person name="Nelson J."/>
            <person name="Hou S."/>
            <person name="Wollam A."/>
            <person name="Pepin K.H."/>
            <person name="Johnson M."/>
            <person name="Bhonagiri V."/>
            <person name="Zhang X."/>
            <person name="Suruliraj S."/>
            <person name="Warren W."/>
            <person name="Chinwalla A."/>
            <person name="Mardis E.R."/>
            <person name="Wilson R.K."/>
        </authorList>
    </citation>
    <scope>NUCLEOTIDE SEQUENCE [LARGE SCALE GENOMIC DNA]</scope>
    <source>
        <strain evidence="3 4">DSM 20213</strain>
    </source>
</reference>
<feature type="transmembrane region" description="Helical" evidence="2">
    <location>
        <begin position="252"/>
        <end position="270"/>
    </location>
</feature>
<keyword evidence="2" id="KW-1133">Transmembrane helix</keyword>
<feature type="transmembrane region" description="Helical" evidence="2">
    <location>
        <begin position="137"/>
        <end position="156"/>
    </location>
</feature>
<feature type="compositionally biased region" description="Low complexity" evidence="1">
    <location>
        <begin position="64"/>
        <end position="83"/>
    </location>
</feature>
<feature type="transmembrane region" description="Helical" evidence="2">
    <location>
        <begin position="222"/>
        <end position="240"/>
    </location>
</feature>
<dbReference type="GO" id="GO:0005886">
    <property type="term" value="C:plasma membrane"/>
    <property type="evidence" value="ECO:0007669"/>
    <property type="project" value="TreeGrafter"/>
</dbReference>
<feature type="transmembrane region" description="Helical" evidence="2">
    <location>
        <begin position="196"/>
        <end position="216"/>
    </location>
</feature>
<keyword evidence="2" id="KW-0472">Membrane</keyword>
<dbReference type="EMBL" id="ACCG02000012">
    <property type="protein sequence ID" value="EFE88708.1"/>
    <property type="molecule type" value="Genomic_DNA"/>
</dbReference>
<evidence type="ECO:0000313" key="3">
    <source>
        <dbReference type="EMBL" id="EFE88708.1"/>
    </source>
</evidence>
<dbReference type="HOGENOM" id="CLU_945484_0_0_11"/>
<sequence>MKLECDLMKGVMMGDPNDGQWNGQPNQNQPNQQGYPQYGAYDSNHGGQYPPQGAQGQNDRQSGANQNPYGPYAYNPNYGPNGQQAWGPDGQQYQNNGQADGGNQSGWQQTNWYTGDFNPFRLIEEWLPEKAKTRIRVIYGVVGVAAIALGAALLLVPNKTLALAALLLGVYFVISGVVRIVGALVEPFLPAGWRVLDVFVGILLTFGGVVVVRNYGMTGQTLALLITMMVGFGWIMEGVMSLVESWRIPHSGWAIAYAIISIVAGFIVLMSPLSSAVFMVVFGGCAMVVMGITAVIRAFTFGKPRK</sequence>
<feature type="transmembrane region" description="Helical" evidence="2">
    <location>
        <begin position="276"/>
        <end position="299"/>
    </location>
</feature>
<dbReference type="Proteomes" id="UP000003191">
    <property type="component" value="Unassembled WGS sequence"/>
</dbReference>
<name>D4BR64_BIFBR</name>
<keyword evidence="2" id="KW-0812">Transmembrane</keyword>
<dbReference type="PANTHER" id="PTHR34989">
    <property type="entry name" value="PROTEIN HDED"/>
    <property type="match status" value="1"/>
</dbReference>
<dbReference type="InterPro" id="IPR052712">
    <property type="entry name" value="Acid_resist_chaperone_HdeD"/>
</dbReference>
<keyword evidence="4" id="KW-1185">Reference proteome</keyword>